<dbReference type="InterPro" id="IPR027417">
    <property type="entry name" value="P-loop_NTPase"/>
</dbReference>
<dbReference type="REBASE" id="226684">
    <property type="entry name" value="Cta1kDptHP"/>
</dbReference>
<keyword evidence="4" id="KW-1185">Reference proteome</keyword>
<evidence type="ECO:0000313" key="4">
    <source>
        <dbReference type="Proteomes" id="UP000094652"/>
    </source>
</evidence>
<evidence type="ECO:0000313" key="3">
    <source>
        <dbReference type="EMBL" id="AOR23770.1"/>
    </source>
</evidence>
<dbReference type="InterPro" id="IPR002789">
    <property type="entry name" value="HerA_central"/>
</dbReference>
<proteinExistence type="predicted"/>
<dbReference type="KEGG" id="ctae:BGI42_08530"/>
<dbReference type="STRING" id="394958.BGI42_08530"/>
<feature type="compositionally biased region" description="Polar residues" evidence="1">
    <location>
        <begin position="1328"/>
        <end position="1339"/>
    </location>
</feature>
<dbReference type="Gene3D" id="3.40.50.300">
    <property type="entry name" value="P-loop containing nucleotide triphosphate hydrolases"/>
    <property type="match status" value="2"/>
</dbReference>
<sequence length="1734" mass="199671">MSDQFYSYLSEKIVDFFRMNPLSSGAKYNIQFEKEEQVRALYESINKNNTLAREFEYKDLNGEVKYKTYLLDFQNVKLIVSATIDDIQPDFLTRLRNMVGVEDGYKDKAILFIHNTTLDSIMGGTESFTKEGMPFHIKSIQEDIRGNLEKSRFSEVDKAIIELDLERKSKELFGDSISIFEYKDLLATVNGTCIEKEQYKNFGLFYDSKLKNCNNKKELNNRLRDNTFSFNKVSEIHNYGNPETQLEKYFDDKGVDKLKGDDWKEVDFKEVEKFVEAKKATKPLEYISGSESWDKEEGTSKAKSRIRNIIVFNEDHKQDIELEFSFDDTLYKEFLKIDGDIEAITSGKKIKATLHYCDGDASFYKIVYKNDKGIKFEFKIVIVGFNEKYFESIKTKYSIIVKNKNSHILIKTNENSVVFNEFESSSTVEEIYDNYDTVEVKNQEKLELKISDNFEYENDSDLIKFKIKIDESVVPFGIRGTSEKIAPIEGLKVWKLKREKKSDFKFIGENKLQHGTKEYFARDEFRKNLCLEKQIIECEGVYFTESEEGLDSIDLELNPKVKESYDEILRYYKIANKLPSLTYLNDELKNLYHNFIKCYINELNNITEGSLLSREQKNLFRIGMIERKIEDREVILTPLHPLNIVYQLHLSNEFLEEEMNDDIIKKLTSTYLLPYITVDEKKLYIPMEQFNSPEWKYYVDAELPRYKSSRNFVSKLVNEKIEEFVGHFKYLFNMGNNAPIRINLINTGDSKEILQGIFKYYIKQLKGKNKKVLPIDLFIYSNKNITNAFEEVAFNDNINDLKDIYGLDLNVDNMSEEDVLDLYREKVHFYSKKIENGIEYAHITFVEMSNDVKTIISNMDEIPSGIILNGLISGVPSVFLGDAYRTGFGTKYANTKTELMTIASKLNALDTAMDGAPFHINQCKAISVDNDNKTTLDNIYNSSHWVTFIDPKVDLNFFKNDPDAKDLLIIHYSDQYTTAGGYDAITVTRKSGPYQKVIEEFLTKKGIENAKIHSPNVINMFNAINGDWLLRLLSSKSHFPKEKISILSAVKLALAKFKKDNIIWVPVSLEEVLRVSGGAGLKQNEGFLSAKKLGFENNGATSDDILLVGIEKAGDKTYVHYYPIEVKIGDNSNSYINKGIEQAKSTKKIFNEILLPKEDKELSSTQKVYRNFLMQLVITSAEKFNLYNVCNEENWISVIDSDLRRILLNEEYVISNFIEESIGEAAVISFKKENYFDNIKKEDNVLVIEMSEQDGFEFITKTVGEIRKEAGNIEINSVIPENQENTKKEINNKKDGNDEIRKYGTPDGQTLNNKPEDEGVLTPEEMITDQSGLEQNESSIVADPSSEDKDENNRNMQILFGVNQKNNKEVYWCPNDTNKLMHTNTGIIGTMGTGKTQFTKSMVTQIYKESKYNVDSKEVGILIFDYKGDYNKSKQDFLEATDAKVFELYHLPFNPLSVVKAVNSKPMLPLHTANGLKETLAKAFGLGIKQETLLRDLIMEAYEKRGIIKNQPDTWDKPAPTLKDVYDIYVGKEDLKEDSLYAAFSNLIDFEIFEPDCNETQSLFDLIDGVTVIDLSGYDPGIQNLVVAITLDLFYSQMQAYGHSKIDDQLRQLNKIVLVDEADNFLSKNFSSLKKILKEGREFGVGTILSTQLLSHFSTGENEYANYILTWVVHNVADLNNKDVKYIFNTQSKSEEENIYSKIKSLNKHYSLVKMGDSDRAVFMKDRAFWEIVK</sequence>
<dbReference type="Proteomes" id="UP000094652">
    <property type="component" value="Chromosome"/>
</dbReference>
<dbReference type="InterPro" id="IPR017646">
    <property type="entry name" value="Dnd_assoc_2"/>
</dbReference>
<accession>A0A1D7XKR9</accession>
<dbReference type="InterPro" id="IPR008571">
    <property type="entry name" value="HerA-like"/>
</dbReference>
<organism evidence="3 4">
    <name type="scientific">Clostridium taeniosporum</name>
    <dbReference type="NCBI Taxonomy" id="394958"/>
    <lineage>
        <taxon>Bacteria</taxon>
        <taxon>Bacillati</taxon>
        <taxon>Bacillota</taxon>
        <taxon>Clostridia</taxon>
        <taxon>Eubacteriales</taxon>
        <taxon>Clostridiaceae</taxon>
        <taxon>Clostridium</taxon>
    </lineage>
</organism>
<gene>
    <name evidence="3" type="primary">dptH</name>
    <name evidence="3" type="ORF">BGI42_08530</name>
</gene>
<dbReference type="Pfam" id="PF01935">
    <property type="entry name" value="DUF87"/>
    <property type="match status" value="1"/>
</dbReference>
<protein>
    <submittedName>
        <fullName evidence="3">DNA phosphorothioation-dependent restriction protein DptH</fullName>
    </submittedName>
</protein>
<dbReference type="NCBIfam" id="TIGR03237">
    <property type="entry name" value="dnd_assoc_2"/>
    <property type="match status" value="1"/>
</dbReference>
<name>A0A1D7XKR9_9CLOT</name>
<dbReference type="PANTHER" id="PTHR42957">
    <property type="entry name" value="HELICASE MJ1565-RELATED"/>
    <property type="match status" value="1"/>
</dbReference>
<evidence type="ECO:0000256" key="1">
    <source>
        <dbReference type="SAM" id="MobiDB-lite"/>
    </source>
</evidence>
<feature type="region of interest" description="Disordered" evidence="1">
    <location>
        <begin position="1278"/>
        <end position="1352"/>
    </location>
</feature>
<evidence type="ECO:0000259" key="2">
    <source>
        <dbReference type="Pfam" id="PF01935"/>
    </source>
</evidence>
<dbReference type="OrthoDB" id="9758751at2"/>
<feature type="domain" description="Helicase HerA central" evidence="2">
    <location>
        <begin position="1376"/>
        <end position="1591"/>
    </location>
</feature>
<reference evidence="4" key="1">
    <citation type="submission" date="2016-09" db="EMBL/GenBank/DDBJ databases">
        <title>Genomics of Clostridium taeniosporum, an organism which forms endospores with ribbon-like appendages.</title>
        <authorList>
            <person name="Walker J.R."/>
        </authorList>
    </citation>
    <scope>NUCLEOTIDE SEQUENCE [LARGE SCALE GENOMIC DNA]</scope>
    <source>
        <strain evidence="4">1/k</strain>
    </source>
</reference>
<dbReference type="SUPFAM" id="SSF52540">
    <property type="entry name" value="P-loop containing nucleoside triphosphate hydrolases"/>
    <property type="match status" value="1"/>
</dbReference>
<dbReference type="PANTHER" id="PTHR42957:SF1">
    <property type="entry name" value="HELICASE MJ1565-RELATED"/>
    <property type="match status" value="1"/>
</dbReference>
<dbReference type="EMBL" id="CP017253">
    <property type="protein sequence ID" value="AOR23770.1"/>
    <property type="molecule type" value="Genomic_DNA"/>
</dbReference>
<feature type="compositionally biased region" description="Basic and acidic residues" evidence="1">
    <location>
        <begin position="1284"/>
        <end position="1304"/>
    </location>
</feature>
<dbReference type="RefSeq" id="WP_069679918.1">
    <property type="nucleotide sequence ID" value="NZ_CP017253.2"/>
</dbReference>